<dbReference type="EMBL" id="QYTW02000001">
    <property type="protein sequence ID" value="RST61523.1"/>
    <property type="molecule type" value="Genomic_DNA"/>
</dbReference>
<feature type="transmembrane region" description="Helical" evidence="2">
    <location>
        <begin position="21"/>
        <end position="45"/>
    </location>
</feature>
<dbReference type="EMBL" id="BORJ01000011">
    <property type="protein sequence ID" value="GIN97998.1"/>
    <property type="molecule type" value="Genomic_DNA"/>
</dbReference>
<evidence type="ECO:0000313" key="4">
    <source>
        <dbReference type="EMBL" id="GIN97998.1"/>
    </source>
</evidence>
<dbReference type="Proteomes" id="UP000287296">
    <property type="component" value="Unassembled WGS sequence"/>
</dbReference>
<evidence type="ECO:0000313" key="5">
    <source>
        <dbReference type="EMBL" id="RST61523.1"/>
    </source>
</evidence>
<dbReference type="OrthoDB" id="2168558at2"/>
<feature type="domain" description="DUF1510" evidence="3">
    <location>
        <begin position="111"/>
        <end position="203"/>
    </location>
</feature>
<comment type="caution">
    <text evidence="5">The sequence shown here is derived from an EMBL/GenBank/DDBJ whole genome shotgun (WGS) entry which is preliminary data.</text>
</comment>
<name>A0A429XF12_SIMTE</name>
<reference evidence="5 6" key="1">
    <citation type="submission" date="2018-12" db="EMBL/GenBank/DDBJ databases">
        <authorList>
            <person name="Sun L."/>
            <person name="Chen Z."/>
        </authorList>
    </citation>
    <scope>NUCLEOTIDE SEQUENCE [LARGE SCALE GENOMIC DNA]</scope>
    <source>
        <strain evidence="5 6">LMG 29736</strain>
    </source>
</reference>
<feature type="region of interest" description="Disordered" evidence="1">
    <location>
        <begin position="48"/>
        <end position="105"/>
    </location>
</feature>
<dbReference type="Proteomes" id="UP000680670">
    <property type="component" value="Unassembled WGS sequence"/>
</dbReference>
<evidence type="ECO:0000256" key="2">
    <source>
        <dbReference type="SAM" id="Phobius"/>
    </source>
</evidence>
<reference evidence="4 7" key="2">
    <citation type="submission" date="2021-03" db="EMBL/GenBank/DDBJ databases">
        <title>Antimicrobial resistance genes in bacteria isolated from Japanese honey, and their potential for conferring macrolide and lincosamide resistance in the American foulbrood pathogen Paenibacillus larvae.</title>
        <authorList>
            <person name="Okamoto M."/>
            <person name="Kumagai M."/>
            <person name="Kanamori H."/>
            <person name="Takamatsu D."/>
        </authorList>
    </citation>
    <scope>NUCLEOTIDE SEQUENCE [LARGE SCALE GENOMIC DNA]</scope>
    <source>
        <strain evidence="4 7">J6TS1</strain>
    </source>
</reference>
<proteinExistence type="predicted"/>
<dbReference type="RefSeq" id="WP_120114892.1">
    <property type="nucleotide sequence ID" value="NZ_BORI01000002.1"/>
</dbReference>
<dbReference type="AlphaFoldDB" id="A0A429XF12"/>
<keyword evidence="2" id="KW-1133">Transmembrane helix</keyword>
<organism evidence="5 6">
    <name type="scientific">Siminovitchia terrae</name>
    <name type="common">Bacillus terrae</name>
    <dbReference type="NCBI Taxonomy" id="1914933"/>
    <lineage>
        <taxon>Bacteria</taxon>
        <taxon>Bacillati</taxon>
        <taxon>Bacillota</taxon>
        <taxon>Bacilli</taxon>
        <taxon>Bacillales</taxon>
        <taxon>Bacillaceae</taxon>
        <taxon>Siminovitchia</taxon>
    </lineage>
</organism>
<keyword evidence="2" id="KW-0812">Transmembrane</keyword>
<dbReference type="Pfam" id="PF07423">
    <property type="entry name" value="DUF1510"/>
    <property type="match status" value="1"/>
</dbReference>
<evidence type="ECO:0000313" key="7">
    <source>
        <dbReference type="Proteomes" id="UP000680670"/>
    </source>
</evidence>
<gene>
    <name evidence="5" type="ORF">D5F11_001160</name>
    <name evidence="4" type="ORF">J6TS1_38680</name>
</gene>
<evidence type="ECO:0000313" key="6">
    <source>
        <dbReference type="Proteomes" id="UP000287296"/>
    </source>
</evidence>
<evidence type="ECO:0000256" key="1">
    <source>
        <dbReference type="SAM" id="MobiDB-lite"/>
    </source>
</evidence>
<feature type="compositionally biased region" description="Acidic residues" evidence="1">
    <location>
        <begin position="88"/>
        <end position="104"/>
    </location>
</feature>
<keyword evidence="2" id="KW-0472">Membrane</keyword>
<feature type="compositionally biased region" description="Basic and acidic residues" evidence="1">
    <location>
        <begin position="49"/>
        <end position="87"/>
    </location>
</feature>
<evidence type="ECO:0000259" key="3">
    <source>
        <dbReference type="Pfam" id="PF07423"/>
    </source>
</evidence>
<protein>
    <submittedName>
        <fullName evidence="5">DUF1510 family protein</fullName>
    </submittedName>
</protein>
<accession>A0A429XF12</accession>
<dbReference type="InterPro" id="IPR009988">
    <property type="entry name" value="DUF1510"/>
</dbReference>
<keyword evidence="7" id="KW-1185">Reference proteome</keyword>
<sequence length="209" mass="23487">MPIDFKDDKSRSALRAKRRKTNIILNTLIAVVIILILVVGGNIFFGGDNTEKQKSPSNSEETKKNDQPADEKNVQTEDNTKEDVTADEKDEEDGKLEERESDEANVEKVLVNPAWKPIGTDQVSGHQSSYNMGTTDWNEKLKAAAYAVDIPVDNMTAWWVTGGDNRENQAELTVSAKGSDDTYRVYIEWVDGEGWKPVEVKKLIQNDKR</sequence>